<keyword evidence="2" id="KW-1185">Reference proteome</keyword>
<organism evidence="1 2">
    <name type="scientific">Paractinoplanes durhamensis</name>
    <dbReference type="NCBI Taxonomy" id="113563"/>
    <lineage>
        <taxon>Bacteria</taxon>
        <taxon>Bacillati</taxon>
        <taxon>Actinomycetota</taxon>
        <taxon>Actinomycetes</taxon>
        <taxon>Micromonosporales</taxon>
        <taxon>Micromonosporaceae</taxon>
        <taxon>Paractinoplanes</taxon>
    </lineage>
</organism>
<evidence type="ECO:0000313" key="2">
    <source>
        <dbReference type="Proteomes" id="UP000637628"/>
    </source>
</evidence>
<protein>
    <submittedName>
        <fullName evidence="1">Uncharacterized protein</fullName>
    </submittedName>
</protein>
<accession>A0ABQ3YVW1</accession>
<name>A0ABQ3YVW1_9ACTN</name>
<dbReference type="RefSeq" id="WP_203727156.1">
    <property type="nucleotide sequence ID" value="NZ_BAAATX010000017.1"/>
</dbReference>
<gene>
    <name evidence="1" type="ORF">Adu01nite_28190</name>
</gene>
<dbReference type="EMBL" id="BOML01000022">
    <property type="protein sequence ID" value="GIE01469.1"/>
    <property type="molecule type" value="Genomic_DNA"/>
</dbReference>
<proteinExistence type="predicted"/>
<comment type="caution">
    <text evidence="1">The sequence shown here is derived from an EMBL/GenBank/DDBJ whole genome shotgun (WGS) entry which is preliminary data.</text>
</comment>
<dbReference type="Proteomes" id="UP000637628">
    <property type="component" value="Unassembled WGS sequence"/>
</dbReference>
<sequence length="516" mass="56458">MILSEAQIESLAEQTLARIDAPADAALLLEGSIAEGFGNSRSDIDFLLIADQDADMPTMPTIFFIDGRRVEIRTRSVGQISRHLLEVGRAKTIARLDEHLLNRCQRFLRGYPVRRPDLIEKVRENVAYDHFAAVMTKWWAEYARHSVRHAVMLDALGQHDQAAVWARAGLQQAAKSWAARNGETYLEPKWLSLQLDRLAADPLVARYWQTDTTADCIRLVADLGVTGCADTPDRLVVERPREVTTWQIGDRVHLVRDRQDVFVLGAEAARTWRRIIWGRPLTTLGGDGDLLATFVRYGLIRVSWKGAAIAPRLPLAAPLGSVTPAPAMTQPILSIGGANPRHPRAVDLLPLPAKRFAAAAMALVWGNIMVENAVEDLRGALDREQWRVAALATTRAVNGGLRALLCSYGVSPLPSDPELIAGLDLLPDPQPRIAQLAHQLTSGGGDLAEFIAAVRAAAGGEAFPSSFDSADGWQHTLDIGYDWLRLGAYLDQQLPLDEAQDLLASGGAQPHTKAAR</sequence>
<reference evidence="1 2" key="1">
    <citation type="submission" date="2021-01" db="EMBL/GenBank/DDBJ databases">
        <title>Whole genome shotgun sequence of Actinoplanes durhamensis NBRC 14914.</title>
        <authorList>
            <person name="Komaki H."/>
            <person name="Tamura T."/>
        </authorList>
    </citation>
    <scope>NUCLEOTIDE SEQUENCE [LARGE SCALE GENOMIC DNA]</scope>
    <source>
        <strain evidence="1 2">NBRC 14914</strain>
    </source>
</reference>
<evidence type="ECO:0000313" key="1">
    <source>
        <dbReference type="EMBL" id="GIE01469.1"/>
    </source>
</evidence>